<dbReference type="InterPro" id="IPR036188">
    <property type="entry name" value="FAD/NAD-bd_sf"/>
</dbReference>
<dbReference type="SUPFAM" id="SSF51905">
    <property type="entry name" value="FAD/NAD(P)-binding domain"/>
    <property type="match status" value="1"/>
</dbReference>
<comment type="caution">
    <text evidence="1">The sequence shown here is derived from an EMBL/GenBank/DDBJ whole genome shotgun (WGS) entry which is preliminary data.</text>
</comment>
<name>A0ABV8I8H0_9ACTN</name>
<dbReference type="Gene3D" id="3.50.50.60">
    <property type="entry name" value="FAD/NAD(P)-binding domain"/>
    <property type="match status" value="1"/>
</dbReference>
<gene>
    <name evidence="1" type="ORF">ACFOWE_10560</name>
</gene>
<evidence type="ECO:0000313" key="1">
    <source>
        <dbReference type="EMBL" id="MFC4058738.1"/>
    </source>
</evidence>
<organism evidence="1 2">
    <name type="scientific">Planomonospora corallina</name>
    <dbReference type="NCBI Taxonomy" id="1806052"/>
    <lineage>
        <taxon>Bacteria</taxon>
        <taxon>Bacillati</taxon>
        <taxon>Actinomycetota</taxon>
        <taxon>Actinomycetes</taxon>
        <taxon>Streptosporangiales</taxon>
        <taxon>Streptosporangiaceae</taxon>
        <taxon>Planomonospora</taxon>
    </lineage>
</organism>
<dbReference type="EMBL" id="JBHSBM010000013">
    <property type="protein sequence ID" value="MFC4058738.1"/>
    <property type="molecule type" value="Genomic_DNA"/>
</dbReference>
<proteinExistence type="predicted"/>
<dbReference type="Pfam" id="PF13450">
    <property type="entry name" value="NAD_binding_8"/>
    <property type="match status" value="1"/>
</dbReference>
<keyword evidence="2" id="KW-1185">Reference proteome</keyword>
<accession>A0ABV8I8H0</accession>
<dbReference type="Proteomes" id="UP001595850">
    <property type="component" value="Unassembled WGS sequence"/>
</dbReference>
<reference evidence="2" key="1">
    <citation type="journal article" date="2019" name="Int. J. Syst. Evol. Microbiol.">
        <title>The Global Catalogue of Microorganisms (GCM) 10K type strain sequencing project: providing services to taxonomists for standard genome sequencing and annotation.</title>
        <authorList>
            <consortium name="The Broad Institute Genomics Platform"/>
            <consortium name="The Broad Institute Genome Sequencing Center for Infectious Disease"/>
            <person name="Wu L."/>
            <person name="Ma J."/>
        </authorList>
    </citation>
    <scope>NUCLEOTIDE SEQUENCE [LARGE SCALE GENOMIC DNA]</scope>
    <source>
        <strain evidence="2">TBRC 4489</strain>
    </source>
</reference>
<sequence>METALDTLVIGGGQAGLALGYHLRRSGHRFMIIDAHDRVGEA</sequence>
<dbReference type="RefSeq" id="WP_377287040.1">
    <property type="nucleotide sequence ID" value="NZ_JBHSBM010000013.1"/>
</dbReference>
<evidence type="ECO:0000313" key="2">
    <source>
        <dbReference type="Proteomes" id="UP001595850"/>
    </source>
</evidence>
<protein>
    <submittedName>
        <fullName evidence="1">FAD-dependent oxidoreductase</fullName>
    </submittedName>
</protein>